<dbReference type="PANTHER" id="PTHR40398:SF1">
    <property type="entry name" value="PTS SYSTEM GLUCITOL_SORBITOL-SPECIFIC EIIA COMPONENT"/>
    <property type="match status" value="1"/>
</dbReference>
<dbReference type="EMBL" id="MWSK01000003">
    <property type="protein sequence ID" value="OXS78655.1"/>
    <property type="molecule type" value="Genomic_DNA"/>
</dbReference>
<evidence type="ECO:0000313" key="2">
    <source>
        <dbReference type="EMBL" id="OXS78655.1"/>
    </source>
</evidence>
<dbReference type="EMBL" id="FTLX01000003">
    <property type="protein sequence ID" value="SIQ70608.1"/>
    <property type="molecule type" value="Genomic_DNA"/>
</dbReference>
<evidence type="ECO:0000313" key="3">
    <source>
        <dbReference type="EMBL" id="SIQ70608.1"/>
    </source>
</evidence>
<dbReference type="InterPro" id="IPR004716">
    <property type="entry name" value="PTS_IIA_glucitol/sorbitol-sp"/>
</dbReference>
<dbReference type="Proteomes" id="UP000186385">
    <property type="component" value="Unassembled WGS sequence"/>
</dbReference>
<evidence type="ECO:0000256" key="1">
    <source>
        <dbReference type="PROSITE-ProRule" id="PRU00420"/>
    </source>
</evidence>
<dbReference type="Gene3D" id="2.40.33.40">
    <property type="entry name" value="Phosphotransferase system, glucitol/sorbitol-specific IIA component"/>
    <property type="match status" value="1"/>
</dbReference>
<dbReference type="Proteomes" id="UP000215545">
    <property type="component" value="Unassembled WGS sequence"/>
</dbReference>
<reference evidence="3 4" key="1">
    <citation type="submission" date="2017-01" db="EMBL/GenBank/DDBJ databases">
        <authorList>
            <person name="Mah S.A."/>
            <person name="Swanson W.J."/>
            <person name="Moy G.W."/>
            <person name="Vacquier V.D."/>
        </authorList>
    </citation>
    <scope>NUCLEOTIDE SEQUENCE [LARGE SCALE GENOMIC DNA]</scope>
    <source>
        <strain evidence="3 4">NIO-1016</strain>
    </source>
</reference>
<dbReference type="SUPFAM" id="SSF141530">
    <property type="entry name" value="PTSIIA/GutA-like"/>
    <property type="match status" value="1"/>
</dbReference>
<dbReference type="Pfam" id="PF03829">
    <property type="entry name" value="PTSIIA_gutA"/>
    <property type="match status" value="1"/>
</dbReference>
<sequence length="121" mass="12984">MTTIYQTTINQLGPDVSAFLSEKMFILFGQNAPAELADYCLLIDVNSVEGDIEAGDKLLFNDNAYRVTAVGSVVKQNLGALGHITLKFDGASEAELPGTLHLEEADIDVPEIGSTVQIVKN</sequence>
<reference evidence="5" key="2">
    <citation type="submission" date="2017-03" db="EMBL/GenBank/DDBJ databases">
        <title>Bacillus sp. V-88(T) DSM27956, whole genome shotgun sequencing project.</title>
        <authorList>
            <person name="Dastager S.G."/>
            <person name="Neurgaonkar P.S."/>
            <person name="Dharne M.S."/>
        </authorList>
    </citation>
    <scope>NUCLEOTIDE SEQUENCE [LARGE SCALE GENOMIC DNA]</scope>
    <source>
        <strain evidence="5">DSM 25145</strain>
    </source>
</reference>
<proteinExistence type="predicted"/>
<name>A0A1N6UYF0_9BACI</name>
<dbReference type="PANTHER" id="PTHR40398">
    <property type="entry name" value="PTS SYSTEM GLUCITOL/SORBITOL-SPECIFIC EIIA COMPONENT"/>
    <property type="match status" value="1"/>
</dbReference>
<accession>A0A1N6UYF0</accession>
<dbReference type="OrthoDB" id="5113885at2"/>
<dbReference type="GO" id="GO:0009401">
    <property type="term" value="P:phosphoenolpyruvate-dependent sugar phosphotransferase system"/>
    <property type="evidence" value="ECO:0007669"/>
    <property type="project" value="InterPro"/>
</dbReference>
<dbReference type="AlphaFoldDB" id="A0A1N6UYF0"/>
<dbReference type="GO" id="GO:0016301">
    <property type="term" value="F:kinase activity"/>
    <property type="evidence" value="ECO:0007669"/>
    <property type="project" value="TreeGrafter"/>
</dbReference>
<dbReference type="STRING" id="1017273.SAMN05443094_103408"/>
<dbReference type="PROSITE" id="PS51097">
    <property type="entry name" value="PTS_EIIA_TYPE_5"/>
    <property type="match status" value="1"/>
</dbReference>
<dbReference type="InterPro" id="IPR036665">
    <property type="entry name" value="PTS_IIA_glucitol/sorbitol_sf"/>
</dbReference>
<dbReference type="RefSeq" id="WP_045849934.1">
    <property type="nucleotide sequence ID" value="NZ_FTLX01000003.1"/>
</dbReference>
<dbReference type="GO" id="GO:0008982">
    <property type="term" value="F:protein-N(PI)-phosphohistidine-sugar phosphotransferase activity"/>
    <property type="evidence" value="ECO:0007669"/>
    <property type="project" value="InterPro"/>
</dbReference>
<reference evidence="2" key="3">
    <citation type="submission" date="2017-03" db="EMBL/GenBank/DDBJ databases">
        <authorList>
            <person name="Dastager S.G."/>
            <person name="Neurgaonkar P.S."/>
            <person name="Dharne M.S."/>
        </authorList>
    </citation>
    <scope>NUCLEOTIDE SEQUENCE</scope>
    <source>
        <strain evidence="2">DSM 25145</strain>
    </source>
</reference>
<gene>
    <name evidence="2" type="ORF">B1B05_08660</name>
    <name evidence="3" type="ORF">SAMN05443094_103408</name>
</gene>
<organism evidence="3 4">
    <name type="scientific">Domibacillus enclensis</name>
    <dbReference type="NCBI Taxonomy" id="1017273"/>
    <lineage>
        <taxon>Bacteria</taxon>
        <taxon>Bacillati</taxon>
        <taxon>Bacillota</taxon>
        <taxon>Bacilli</taxon>
        <taxon>Bacillales</taxon>
        <taxon>Bacillaceae</taxon>
        <taxon>Domibacillus</taxon>
    </lineage>
</organism>
<evidence type="ECO:0000313" key="5">
    <source>
        <dbReference type="Proteomes" id="UP000215545"/>
    </source>
</evidence>
<keyword evidence="5" id="KW-1185">Reference proteome</keyword>
<dbReference type="GO" id="GO:0005737">
    <property type="term" value="C:cytoplasm"/>
    <property type="evidence" value="ECO:0007669"/>
    <property type="project" value="InterPro"/>
</dbReference>
<comment type="caution">
    <text evidence="1">Lacks conserved residue(s) required for the propagation of feature annotation.</text>
</comment>
<protein>
    <submittedName>
        <fullName evidence="2">PTS sorbitol transporter subunit IIA</fullName>
    </submittedName>
    <submittedName>
        <fullName evidence="3">PTS system, glucitol/sorbitol-specific IIA component</fullName>
    </submittedName>
</protein>
<evidence type="ECO:0000313" key="4">
    <source>
        <dbReference type="Proteomes" id="UP000186385"/>
    </source>
</evidence>